<evidence type="ECO:0000256" key="2">
    <source>
        <dbReference type="ARBA" id="ARBA00023002"/>
    </source>
</evidence>
<evidence type="ECO:0000313" key="5">
    <source>
        <dbReference type="Proteomes" id="UP000307378"/>
    </source>
</evidence>
<dbReference type="RefSeq" id="WP_136539038.1">
    <property type="nucleotide sequence ID" value="NZ_STGU01000002.1"/>
</dbReference>
<dbReference type="GO" id="GO:0016491">
    <property type="term" value="F:oxidoreductase activity"/>
    <property type="evidence" value="ECO:0007669"/>
    <property type="project" value="UniProtKB-KW"/>
</dbReference>
<dbReference type="AlphaFoldDB" id="A0A4S8Q6T7"/>
<dbReference type="EMBL" id="STGU01000002">
    <property type="protein sequence ID" value="THV38402.1"/>
    <property type="molecule type" value="Genomic_DNA"/>
</dbReference>
<organism evidence="4 5">
    <name type="scientific">Rhizobium rosettiformans W3</name>
    <dbReference type="NCBI Taxonomy" id="538378"/>
    <lineage>
        <taxon>Bacteria</taxon>
        <taxon>Pseudomonadati</taxon>
        <taxon>Pseudomonadota</taxon>
        <taxon>Alphaproteobacteria</taxon>
        <taxon>Hyphomicrobiales</taxon>
        <taxon>Rhizobiaceae</taxon>
        <taxon>Rhizobium/Agrobacterium group</taxon>
        <taxon>Rhizobium</taxon>
    </lineage>
</organism>
<dbReference type="SUPFAM" id="SSF51735">
    <property type="entry name" value="NAD(P)-binding Rossmann-fold domains"/>
    <property type="match status" value="1"/>
</dbReference>
<proteinExistence type="inferred from homology"/>
<protein>
    <submittedName>
        <fullName evidence="4">SDR family oxidoreductase</fullName>
    </submittedName>
</protein>
<dbReference type="PRINTS" id="PR00081">
    <property type="entry name" value="GDHRDH"/>
</dbReference>
<sequence length="252" mass="26991">MQNGIPKVALVTGSAKRLGRAIAEDLAQNGFAVALHANGSLAEAEAVAAALREAGKQAIALQADLGNISETSSLIARTQAEFGPVGLLVNNASIFEDDTAADFDPETFDRHFNLHVRAPSILSGAMVKALPEDCSGLVVNIIDQRVLALKPTFFSYTLSKSTLWTATRTMAQAFAPRVRVNAIGPGPTLISERQRPEDFQAQVDSLPLKRGPSLTEFGQTIRFLFDTPSITGQMIALDGGQHLIWHGTEINE</sequence>
<comment type="similarity">
    <text evidence="1 3">Belongs to the short-chain dehydrogenases/reductases (SDR) family.</text>
</comment>
<dbReference type="Gene3D" id="3.40.50.720">
    <property type="entry name" value="NAD(P)-binding Rossmann-like Domain"/>
    <property type="match status" value="1"/>
</dbReference>
<dbReference type="PRINTS" id="PR00080">
    <property type="entry name" value="SDRFAMILY"/>
</dbReference>
<comment type="caution">
    <text evidence="4">The sequence shown here is derived from an EMBL/GenBank/DDBJ whole genome shotgun (WGS) entry which is preliminary data.</text>
</comment>
<dbReference type="Pfam" id="PF00106">
    <property type="entry name" value="adh_short"/>
    <property type="match status" value="1"/>
</dbReference>
<dbReference type="PANTHER" id="PTHR43639:SF1">
    <property type="entry name" value="SHORT-CHAIN DEHYDROGENASE_REDUCTASE FAMILY PROTEIN"/>
    <property type="match status" value="1"/>
</dbReference>
<dbReference type="InterPro" id="IPR036291">
    <property type="entry name" value="NAD(P)-bd_dom_sf"/>
</dbReference>
<accession>A0A4S8Q6T7</accession>
<name>A0A4S8Q6T7_9HYPH</name>
<evidence type="ECO:0000313" key="4">
    <source>
        <dbReference type="EMBL" id="THV38402.1"/>
    </source>
</evidence>
<gene>
    <name evidence="4" type="ORF">FAA86_05745</name>
</gene>
<evidence type="ECO:0000256" key="3">
    <source>
        <dbReference type="RuleBase" id="RU000363"/>
    </source>
</evidence>
<dbReference type="InterPro" id="IPR002347">
    <property type="entry name" value="SDR_fam"/>
</dbReference>
<evidence type="ECO:0000256" key="1">
    <source>
        <dbReference type="ARBA" id="ARBA00006484"/>
    </source>
</evidence>
<dbReference type="NCBIfam" id="NF006597">
    <property type="entry name" value="PRK09134.1"/>
    <property type="match status" value="1"/>
</dbReference>
<dbReference type="PANTHER" id="PTHR43639">
    <property type="entry name" value="OXIDOREDUCTASE, SHORT-CHAIN DEHYDROGENASE/REDUCTASE FAMILY (AFU_ORTHOLOGUE AFUA_5G02870)"/>
    <property type="match status" value="1"/>
</dbReference>
<reference evidence="4 5" key="1">
    <citation type="submission" date="2019-04" db="EMBL/GenBank/DDBJ databases">
        <title>genome sequence of strain W3.</title>
        <authorList>
            <person name="Gao J."/>
            <person name="Sun J."/>
        </authorList>
    </citation>
    <scope>NUCLEOTIDE SEQUENCE [LARGE SCALE GENOMIC DNA]</scope>
    <source>
        <strain evidence="4 5">W3</strain>
    </source>
</reference>
<keyword evidence="2" id="KW-0560">Oxidoreductase</keyword>
<dbReference type="Proteomes" id="UP000307378">
    <property type="component" value="Unassembled WGS sequence"/>
</dbReference>